<gene>
    <name evidence="6" type="primary">gltR6</name>
    <name evidence="6" type="ORF">VPARA_44240</name>
</gene>
<dbReference type="PROSITE" id="PS50931">
    <property type="entry name" value="HTH_LYSR"/>
    <property type="match status" value="1"/>
</dbReference>
<dbReference type="RefSeq" id="WP_047786014.1">
    <property type="nucleotide sequence ID" value="NZ_JZWI01000023.1"/>
</dbReference>
<dbReference type="PANTHER" id="PTHR30126">
    <property type="entry name" value="HTH-TYPE TRANSCRIPTIONAL REGULATOR"/>
    <property type="match status" value="1"/>
</dbReference>
<dbReference type="GO" id="GO:0003700">
    <property type="term" value="F:DNA-binding transcription factor activity"/>
    <property type="evidence" value="ECO:0007669"/>
    <property type="project" value="InterPro"/>
</dbReference>
<dbReference type="Gene3D" id="3.40.190.10">
    <property type="entry name" value="Periplasmic binding protein-like II"/>
    <property type="match status" value="2"/>
</dbReference>
<dbReference type="PRINTS" id="PR00039">
    <property type="entry name" value="HTHLYSR"/>
</dbReference>
<keyword evidence="3" id="KW-0238">DNA-binding</keyword>
<sequence>MVDSSSLSTRFTLHQLEAFVWTARLGTVHAAARHLHLTQPAISHRIRDLEEELGIQLFERQSQRLLVTELGRNVLVYAERVLASAQDMARLDLRRTITGLVRMGVDESCAIIGMPQILKEIKDSYPALRVDLTVGGGAQLLQKINSHELDMALHTGQSSQPDVTSQFIGLTEHQWVAAHDLMMPDGDFLPAHALNHRIVCNAPPSTLHESASRWLASDGYSFEEYSSCNSLSLMVALVASGHAIAMLPASITRRQVAEKSLQVLRAKPAVPNVPYYFSYLAHHRSDTTARILEIVLRNLQDAGFFHADGSSRDSGRG</sequence>
<protein>
    <submittedName>
        <fullName evidence="6">HTH-type transcriptional regulator GltR</fullName>
    </submittedName>
</protein>
<accession>A0A0H2M1C7</accession>
<dbReference type="InterPro" id="IPR036388">
    <property type="entry name" value="WH-like_DNA-bd_sf"/>
</dbReference>
<keyword evidence="2" id="KW-0805">Transcription regulation</keyword>
<evidence type="ECO:0000313" key="7">
    <source>
        <dbReference type="Proteomes" id="UP000035170"/>
    </source>
</evidence>
<dbReference type="InterPro" id="IPR005119">
    <property type="entry name" value="LysR_subst-bd"/>
</dbReference>
<proteinExistence type="inferred from homology"/>
<evidence type="ECO:0000256" key="1">
    <source>
        <dbReference type="ARBA" id="ARBA00009437"/>
    </source>
</evidence>
<dbReference type="SUPFAM" id="SSF46785">
    <property type="entry name" value="Winged helix' DNA-binding domain"/>
    <property type="match status" value="1"/>
</dbReference>
<feature type="domain" description="HTH lysR-type" evidence="5">
    <location>
        <begin position="11"/>
        <end position="68"/>
    </location>
</feature>
<dbReference type="SUPFAM" id="SSF53850">
    <property type="entry name" value="Periplasmic binding protein-like II"/>
    <property type="match status" value="1"/>
</dbReference>
<dbReference type="EMBL" id="JZWI01000023">
    <property type="protein sequence ID" value="KLN54502.1"/>
    <property type="molecule type" value="Genomic_DNA"/>
</dbReference>
<evidence type="ECO:0000256" key="4">
    <source>
        <dbReference type="ARBA" id="ARBA00023163"/>
    </source>
</evidence>
<reference evidence="6 7" key="1">
    <citation type="submission" date="2015-03" db="EMBL/GenBank/DDBJ databases">
        <title>Genome sequence of Variovorax paradoxus TBEA6.</title>
        <authorList>
            <person name="Poehlein A."/>
            <person name="Schuldes J."/>
            <person name="Wuebbeler J.H."/>
            <person name="Hiessl S."/>
            <person name="Steinbuechel A."/>
            <person name="Daniel R."/>
        </authorList>
    </citation>
    <scope>NUCLEOTIDE SEQUENCE [LARGE SCALE GENOMIC DNA]</scope>
    <source>
        <strain evidence="6 7">TBEA6</strain>
    </source>
</reference>
<dbReference type="CDD" id="cd05466">
    <property type="entry name" value="PBP2_LTTR_substrate"/>
    <property type="match status" value="1"/>
</dbReference>
<evidence type="ECO:0000259" key="5">
    <source>
        <dbReference type="PROSITE" id="PS50931"/>
    </source>
</evidence>
<evidence type="ECO:0000313" key="6">
    <source>
        <dbReference type="EMBL" id="KLN54502.1"/>
    </source>
</evidence>
<comment type="caution">
    <text evidence="6">The sequence shown here is derived from an EMBL/GenBank/DDBJ whole genome shotgun (WGS) entry which is preliminary data.</text>
</comment>
<dbReference type="AlphaFoldDB" id="A0A0H2M1C7"/>
<name>A0A0H2M1C7_VARPD</name>
<keyword evidence="4" id="KW-0804">Transcription</keyword>
<dbReference type="GO" id="GO:0000976">
    <property type="term" value="F:transcription cis-regulatory region binding"/>
    <property type="evidence" value="ECO:0007669"/>
    <property type="project" value="TreeGrafter"/>
</dbReference>
<dbReference type="InterPro" id="IPR000847">
    <property type="entry name" value="LysR_HTH_N"/>
</dbReference>
<dbReference type="Pfam" id="PF03466">
    <property type="entry name" value="LysR_substrate"/>
    <property type="match status" value="1"/>
</dbReference>
<dbReference type="FunFam" id="1.10.10.10:FF:000001">
    <property type="entry name" value="LysR family transcriptional regulator"/>
    <property type="match status" value="1"/>
</dbReference>
<evidence type="ECO:0000256" key="2">
    <source>
        <dbReference type="ARBA" id="ARBA00023015"/>
    </source>
</evidence>
<organism evidence="6 7">
    <name type="scientific">Variovorax paradoxus</name>
    <dbReference type="NCBI Taxonomy" id="34073"/>
    <lineage>
        <taxon>Bacteria</taxon>
        <taxon>Pseudomonadati</taxon>
        <taxon>Pseudomonadota</taxon>
        <taxon>Betaproteobacteria</taxon>
        <taxon>Burkholderiales</taxon>
        <taxon>Comamonadaceae</taxon>
        <taxon>Variovorax</taxon>
    </lineage>
</organism>
<dbReference type="InterPro" id="IPR036390">
    <property type="entry name" value="WH_DNA-bd_sf"/>
</dbReference>
<dbReference type="Proteomes" id="UP000035170">
    <property type="component" value="Unassembled WGS sequence"/>
</dbReference>
<dbReference type="Pfam" id="PF00126">
    <property type="entry name" value="HTH_1"/>
    <property type="match status" value="1"/>
</dbReference>
<keyword evidence="7" id="KW-1185">Reference proteome</keyword>
<dbReference type="PANTHER" id="PTHR30126:SF77">
    <property type="entry name" value="TRANSCRIPTIONAL REGULATORY PROTEIN"/>
    <property type="match status" value="1"/>
</dbReference>
<dbReference type="PATRIC" id="fig|34073.19.peg.4525"/>
<evidence type="ECO:0000256" key="3">
    <source>
        <dbReference type="ARBA" id="ARBA00023125"/>
    </source>
</evidence>
<comment type="similarity">
    <text evidence="1">Belongs to the LysR transcriptional regulatory family.</text>
</comment>
<dbReference type="Gene3D" id="1.10.10.10">
    <property type="entry name" value="Winged helix-like DNA-binding domain superfamily/Winged helix DNA-binding domain"/>
    <property type="match status" value="1"/>
</dbReference>